<keyword evidence="4" id="KW-1185">Reference proteome</keyword>
<feature type="chain" id="PRO_5047242062" evidence="2">
    <location>
        <begin position="26"/>
        <end position="1131"/>
    </location>
</feature>
<gene>
    <name evidence="3" type="ORF">Hsar01_03958</name>
</gene>
<dbReference type="EMBL" id="BAABRI010000032">
    <property type="protein sequence ID" value="GAA5484712.1"/>
    <property type="molecule type" value="Genomic_DNA"/>
</dbReference>
<protein>
    <submittedName>
        <fullName evidence="3">Uncharacterized protein</fullName>
    </submittedName>
</protein>
<organism evidence="3 4">
    <name type="scientific">Haloferula sargassicola</name>
    <dbReference type="NCBI Taxonomy" id="490096"/>
    <lineage>
        <taxon>Bacteria</taxon>
        <taxon>Pseudomonadati</taxon>
        <taxon>Verrucomicrobiota</taxon>
        <taxon>Verrucomicrobiia</taxon>
        <taxon>Verrucomicrobiales</taxon>
        <taxon>Verrucomicrobiaceae</taxon>
        <taxon>Haloferula</taxon>
    </lineage>
</organism>
<name>A0ABP9UVD0_9BACT</name>
<proteinExistence type="predicted"/>
<dbReference type="Proteomes" id="UP001476282">
    <property type="component" value="Unassembled WGS sequence"/>
</dbReference>
<evidence type="ECO:0000313" key="3">
    <source>
        <dbReference type="EMBL" id="GAA5484712.1"/>
    </source>
</evidence>
<evidence type="ECO:0000256" key="1">
    <source>
        <dbReference type="SAM" id="MobiDB-lite"/>
    </source>
</evidence>
<feature type="region of interest" description="Disordered" evidence="1">
    <location>
        <begin position="595"/>
        <end position="614"/>
    </location>
</feature>
<keyword evidence="2" id="KW-0732">Signal</keyword>
<feature type="signal peptide" evidence="2">
    <location>
        <begin position="1"/>
        <end position="25"/>
    </location>
</feature>
<accession>A0ABP9UVD0</accession>
<sequence>MIPMKTKLFSIAGLLALAAPVAALPATLLPSGEWSIPTETNGLVLIDQATGQVRRAVDDGGKLAWDKTPIRTYLRGATDVAGGLAGDSGEMVVLTNPWANQMATIELTNATISSITVPQLGPVAVSEIDTVGPELMVSTALAGSGKGNFLTVLNNLPAGGNRLAEKGGYGAISQLEPLFETEAGDRMAVGRMVDNGDTTLFLARRSGSSLVMTEQDGFPEEWQLAPSVRGMDGRTLVVCWRSGDTGLRIYTLNGGIGAGSSLALTGTPEVEGLDGIGSLQRVRLAGAPDGFLVTSSDGTKGLWVRIDGGEKLFPQTTFEPTDRKLQLNGLVPVSGHGIVQLDGRPGDVSSRFASHIWNGSSWEMSKPAAIPGLLPVGTDFATLFYFNSDPFATDTAALLALETVPDWTSGSTGSPFPPSVTGETYISTLSGLASPSPRSFSAPGGSNYLLTNQHQPQLSISALRANDQILSPSLVVNPASGSFPATVEVSALYDTARYELFYRESSSSAAWTSWPGSLSVSYSSTWYFMLEDKATGVPGPILGRQWTLPAANLDDIDSDSDGVPDFVEMSKGLDPFGGADSDGDGASDLEEILEGTDPADGASVPNPRNPVPQGEGIQWLTAAFNHLSTARISLTEMIDAHDIAGALLASDDVENVTHPTLGTQWAAEPTSNSSPAQTEWAALSTGTFFDIGVSMSPNGREVIRLVDIPSPSGPSIAFTATGTDLDGDAASWIAAAQAAYATWSPVGEFTDIRPQHTMAAVLCEAMLYDQLAAAGLLGSPAIALDAFTAFPWRTQDASRTPLDRAMVAALATAGYDFSELRGLVETEVLGAGGAALRTAANAIYQRHVAQFAGNPALMHPLPALRVWIATGSLPADYTNAVTGSTLSNANAAIATIRARSAEPFRPIETWGVEVLPQGSAPPGVAYRAVGTTSVALLKPTGEPFLFEQGLGIVEGTTLSVTGFTDVTSPTGYPAMEVTALVYNSLPAASARDQDANLLDDEWERFFFGSTGNDPFSVPADSSFTLLEHYLAGTDPRGGSDPAGTPANLELPGLTIAPDSPGVFTIDFTWPEEYFDQISFAVEGSPDMSPGSFDPIPGAVVSHLGGDNYRITLPAVPGDQDYHFYRVVLSLP</sequence>
<evidence type="ECO:0000313" key="4">
    <source>
        <dbReference type="Proteomes" id="UP001476282"/>
    </source>
</evidence>
<evidence type="ECO:0000256" key="2">
    <source>
        <dbReference type="SAM" id="SignalP"/>
    </source>
</evidence>
<reference evidence="3 4" key="1">
    <citation type="submission" date="2024-02" db="EMBL/GenBank/DDBJ databases">
        <title>Haloferula sargassicola NBRC 104335.</title>
        <authorList>
            <person name="Ichikawa N."/>
            <person name="Katano-Makiyama Y."/>
            <person name="Hidaka K."/>
        </authorList>
    </citation>
    <scope>NUCLEOTIDE SEQUENCE [LARGE SCALE GENOMIC DNA]</scope>
    <source>
        <strain evidence="3 4">NBRC 104335</strain>
    </source>
</reference>
<comment type="caution">
    <text evidence="3">The sequence shown here is derived from an EMBL/GenBank/DDBJ whole genome shotgun (WGS) entry which is preliminary data.</text>
</comment>